<dbReference type="SUPFAM" id="SSF46785">
    <property type="entry name" value="Winged helix' DNA-binding domain"/>
    <property type="match status" value="1"/>
</dbReference>
<evidence type="ECO:0000256" key="4">
    <source>
        <dbReference type="ARBA" id="ARBA00023163"/>
    </source>
</evidence>
<proteinExistence type="inferred from homology"/>
<dbReference type="PRINTS" id="PR00039">
    <property type="entry name" value="HTHLYSR"/>
</dbReference>
<evidence type="ECO:0000313" key="7">
    <source>
        <dbReference type="Proteomes" id="UP000445696"/>
    </source>
</evidence>
<dbReference type="InterPro" id="IPR058163">
    <property type="entry name" value="LysR-type_TF_proteobact-type"/>
</dbReference>
<evidence type="ECO:0000259" key="5">
    <source>
        <dbReference type="PROSITE" id="PS50931"/>
    </source>
</evidence>
<gene>
    <name evidence="6" type="ORF">GQF03_18630</name>
</gene>
<dbReference type="GO" id="GO:0043565">
    <property type="term" value="F:sequence-specific DNA binding"/>
    <property type="evidence" value="ECO:0007669"/>
    <property type="project" value="TreeGrafter"/>
</dbReference>
<dbReference type="RefSeq" id="WP_161340799.1">
    <property type="nucleotide sequence ID" value="NZ_JBHSDG010000003.1"/>
</dbReference>
<dbReference type="Pfam" id="PF00126">
    <property type="entry name" value="HTH_1"/>
    <property type="match status" value="1"/>
</dbReference>
<dbReference type="InterPro" id="IPR036388">
    <property type="entry name" value="WH-like_DNA-bd_sf"/>
</dbReference>
<keyword evidence="4" id="KW-0804">Transcription</keyword>
<dbReference type="InterPro" id="IPR000847">
    <property type="entry name" value="LysR_HTH_N"/>
</dbReference>
<dbReference type="Pfam" id="PF03466">
    <property type="entry name" value="LysR_substrate"/>
    <property type="match status" value="1"/>
</dbReference>
<dbReference type="GO" id="GO:0006351">
    <property type="term" value="P:DNA-templated transcription"/>
    <property type="evidence" value="ECO:0007669"/>
    <property type="project" value="TreeGrafter"/>
</dbReference>
<dbReference type="AlphaFoldDB" id="A0A845MNM2"/>
<reference evidence="6 7" key="1">
    <citation type="journal article" date="2014" name="Int. J. Syst. Evol. Microbiol.">
        <title>Sneathiella chungangensis sp. nov., isolated from a marine sand, and emended description of the genus Sneathiella.</title>
        <authorList>
            <person name="Siamphan C."/>
            <person name="Kim H."/>
            <person name="Lee J.S."/>
            <person name="Kim W."/>
        </authorList>
    </citation>
    <scope>NUCLEOTIDE SEQUENCE [LARGE SCALE GENOMIC DNA]</scope>
    <source>
        <strain evidence="6 7">KCTC 32476</strain>
    </source>
</reference>
<keyword evidence="7" id="KW-1185">Reference proteome</keyword>
<organism evidence="6 7">
    <name type="scientific">Sneathiella chungangensis</name>
    <dbReference type="NCBI Taxonomy" id="1418234"/>
    <lineage>
        <taxon>Bacteria</taxon>
        <taxon>Pseudomonadati</taxon>
        <taxon>Pseudomonadota</taxon>
        <taxon>Alphaproteobacteria</taxon>
        <taxon>Sneathiellales</taxon>
        <taxon>Sneathiellaceae</taxon>
        <taxon>Sneathiella</taxon>
    </lineage>
</organism>
<sequence length="313" mass="34670">MSIPRRYLPSISLLAAFEATIRNGSISAAARELSLTQGAVSRQVQAIEDQLGVELFRRERKRLMPTSRAKAYALEVKDALDRIGRASVDLTANPDGGVLNLAILPTFGTRWLAPRLGRFLSSHLGITVNMATRLRPFDFGLERFDAAIHFGRPDWPGGECVHLMKEWVVPCCSKNLRDGLDPMTPAALLDAPLLYLESRPEAWLHWFKRHDVPVSEVRSMQFDQFATMARAASVGLGIALLPIFLVETELAEGSLVSAFGEPCSSDGEYYLVWPAGSGEYPPLKRFRDWIGAEIIQSDPVHIGDSKARQHTTS</sequence>
<comment type="similarity">
    <text evidence="1">Belongs to the LysR transcriptional regulatory family.</text>
</comment>
<evidence type="ECO:0000256" key="1">
    <source>
        <dbReference type="ARBA" id="ARBA00009437"/>
    </source>
</evidence>
<feature type="domain" description="HTH lysR-type" evidence="5">
    <location>
        <begin position="9"/>
        <end position="66"/>
    </location>
</feature>
<name>A0A845MNM2_9PROT</name>
<dbReference type="PANTHER" id="PTHR30537">
    <property type="entry name" value="HTH-TYPE TRANSCRIPTIONAL REGULATOR"/>
    <property type="match status" value="1"/>
</dbReference>
<dbReference type="InterPro" id="IPR005119">
    <property type="entry name" value="LysR_subst-bd"/>
</dbReference>
<evidence type="ECO:0000256" key="3">
    <source>
        <dbReference type="ARBA" id="ARBA00023125"/>
    </source>
</evidence>
<dbReference type="CDD" id="cd08481">
    <property type="entry name" value="PBP2_GcdR_like"/>
    <property type="match status" value="1"/>
</dbReference>
<dbReference type="InterPro" id="IPR036390">
    <property type="entry name" value="WH_DNA-bd_sf"/>
</dbReference>
<evidence type="ECO:0000313" key="6">
    <source>
        <dbReference type="EMBL" id="MZR24356.1"/>
    </source>
</evidence>
<dbReference type="Proteomes" id="UP000445696">
    <property type="component" value="Unassembled WGS sequence"/>
</dbReference>
<dbReference type="PANTHER" id="PTHR30537:SF26">
    <property type="entry name" value="GLYCINE CLEAVAGE SYSTEM TRANSCRIPTIONAL ACTIVATOR"/>
    <property type="match status" value="1"/>
</dbReference>
<dbReference type="Gene3D" id="3.40.190.10">
    <property type="entry name" value="Periplasmic binding protein-like II"/>
    <property type="match status" value="2"/>
</dbReference>
<dbReference type="GO" id="GO:0003700">
    <property type="term" value="F:DNA-binding transcription factor activity"/>
    <property type="evidence" value="ECO:0007669"/>
    <property type="project" value="InterPro"/>
</dbReference>
<evidence type="ECO:0000256" key="2">
    <source>
        <dbReference type="ARBA" id="ARBA00023015"/>
    </source>
</evidence>
<keyword evidence="2" id="KW-0805">Transcription regulation</keyword>
<comment type="caution">
    <text evidence="6">The sequence shown here is derived from an EMBL/GenBank/DDBJ whole genome shotgun (WGS) entry which is preliminary data.</text>
</comment>
<dbReference type="PROSITE" id="PS50931">
    <property type="entry name" value="HTH_LYSR"/>
    <property type="match status" value="1"/>
</dbReference>
<keyword evidence="3" id="KW-0238">DNA-binding</keyword>
<dbReference type="EMBL" id="WTVA01000015">
    <property type="protein sequence ID" value="MZR24356.1"/>
    <property type="molecule type" value="Genomic_DNA"/>
</dbReference>
<dbReference type="OrthoDB" id="5526340at2"/>
<accession>A0A845MNM2</accession>
<protein>
    <submittedName>
        <fullName evidence="6">LysR family transcriptional regulator</fullName>
    </submittedName>
</protein>
<dbReference type="SUPFAM" id="SSF53850">
    <property type="entry name" value="Periplasmic binding protein-like II"/>
    <property type="match status" value="1"/>
</dbReference>
<dbReference type="Gene3D" id="1.10.10.10">
    <property type="entry name" value="Winged helix-like DNA-binding domain superfamily/Winged helix DNA-binding domain"/>
    <property type="match status" value="1"/>
</dbReference>